<dbReference type="GeneID" id="97241439"/>
<dbReference type="RefSeq" id="WP_062768521.1">
    <property type="nucleotide sequence ID" value="NZ_CP121045.1"/>
</dbReference>
<evidence type="ECO:0000256" key="1">
    <source>
        <dbReference type="ARBA" id="ARBA00022603"/>
    </source>
</evidence>
<dbReference type="GO" id="GO:0016279">
    <property type="term" value="F:protein-lysine N-methyltransferase activity"/>
    <property type="evidence" value="ECO:0007669"/>
    <property type="project" value="TreeGrafter"/>
</dbReference>
<evidence type="ECO:0000313" key="3">
    <source>
        <dbReference type="EMBL" id="KYO50316.1"/>
    </source>
</evidence>
<evidence type="ECO:0000256" key="2">
    <source>
        <dbReference type="ARBA" id="ARBA00022679"/>
    </source>
</evidence>
<reference evidence="3 4" key="1">
    <citation type="submission" date="2015-12" db="EMBL/GenBank/DDBJ databases">
        <title>Genome sequence of Tistrella mobilis MCCC 1A02139.</title>
        <authorList>
            <person name="Lu L."/>
            <person name="Lai Q."/>
            <person name="Shao Z."/>
            <person name="Qian P."/>
        </authorList>
    </citation>
    <scope>NUCLEOTIDE SEQUENCE [LARGE SCALE GENOMIC DNA]</scope>
    <source>
        <strain evidence="3 4">MCCC 1A02139</strain>
    </source>
</reference>
<dbReference type="InterPro" id="IPR050078">
    <property type="entry name" value="Ribosomal_L11_MeTrfase_PrmA"/>
</dbReference>
<name>A0A161QZM2_9PROT</name>
<gene>
    <name evidence="3" type="ORF">AUP44_13740</name>
</gene>
<dbReference type="Gene3D" id="3.40.50.150">
    <property type="entry name" value="Vaccinia Virus protein VP39"/>
    <property type="match status" value="1"/>
</dbReference>
<dbReference type="OrthoDB" id="9794615at2"/>
<evidence type="ECO:0000313" key="4">
    <source>
        <dbReference type="Proteomes" id="UP000075787"/>
    </source>
</evidence>
<dbReference type="SUPFAM" id="SSF53335">
    <property type="entry name" value="S-adenosyl-L-methionine-dependent methyltransferases"/>
    <property type="match status" value="1"/>
</dbReference>
<dbReference type="PANTHER" id="PTHR43648:SF1">
    <property type="entry name" value="ELECTRON TRANSFER FLAVOPROTEIN BETA SUBUNIT LYSINE METHYLTRANSFERASE"/>
    <property type="match status" value="1"/>
</dbReference>
<dbReference type="PANTHER" id="PTHR43648">
    <property type="entry name" value="ELECTRON TRANSFER FLAVOPROTEIN BETA SUBUNIT LYSINE METHYLTRANSFERASE"/>
    <property type="match status" value="1"/>
</dbReference>
<dbReference type="EMBL" id="LPZR01000202">
    <property type="protein sequence ID" value="KYO50316.1"/>
    <property type="molecule type" value="Genomic_DNA"/>
</dbReference>
<dbReference type="Pfam" id="PF06325">
    <property type="entry name" value="PrmA"/>
    <property type="match status" value="1"/>
</dbReference>
<keyword evidence="2" id="KW-0808">Transferase</keyword>
<organism evidence="3 4">
    <name type="scientific">Tistrella mobilis</name>
    <dbReference type="NCBI Taxonomy" id="171437"/>
    <lineage>
        <taxon>Bacteria</taxon>
        <taxon>Pseudomonadati</taxon>
        <taxon>Pseudomonadota</taxon>
        <taxon>Alphaproteobacteria</taxon>
        <taxon>Geminicoccales</taxon>
        <taxon>Geminicoccaceae</taxon>
        <taxon>Tistrella</taxon>
    </lineage>
</organism>
<dbReference type="GO" id="GO:0032259">
    <property type="term" value="P:methylation"/>
    <property type="evidence" value="ECO:0007669"/>
    <property type="project" value="UniProtKB-KW"/>
</dbReference>
<comment type="caution">
    <text evidence="3">The sequence shown here is derived from an EMBL/GenBank/DDBJ whole genome shotgun (WGS) entry which is preliminary data.</text>
</comment>
<sequence length="232" mass="24481">MTDDRHRSSLSAADAEAFVAGATLAAAPPLLPEIRLHLASEVTPLWEATETRLAEAGLPPPFWAFAWAGGQAVARLVLDRPELVRGRRVMDFATGGGVAAIAAALAGAARVDAVDIDPFATAAARLNARINGAEIATLTEDLVGQLPPPGRPEVVMAGDVCYEKPMAERVFAWLRALAGDGVLVLLGDPARAYAPRDGVEALAVIDVPTVIEIEDKPQRRTTVWRVLPANMA</sequence>
<accession>A0A161QZM2</accession>
<dbReference type="AlphaFoldDB" id="A0A161QZM2"/>
<dbReference type="Proteomes" id="UP000075787">
    <property type="component" value="Unassembled WGS sequence"/>
</dbReference>
<dbReference type="InterPro" id="IPR029063">
    <property type="entry name" value="SAM-dependent_MTases_sf"/>
</dbReference>
<proteinExistence type="predicted"/>
<keyword evidence="1" id="KW-0489">Methyltransferase</keyword>
<protein>
    <submittedName>
        <fullName evidence="3">Nicotinamide N-methyase</fullName>
    </submittedName>
</protein>